<evidence type="ECO:0000256" key="3">
    <source>
        <dbReference type="ARBA" id="ARBA00022452"/>
    </source>
</evidence>
<dbReference type="InterPro" id="IPR023997">
    <property type="entry name" value="TonB-dep_OMP_SusC/RagA_CS"/>
</dbReference>
<dbReference type="SUPFAM" id="SSF49464">
    <property type="entry name" value="Carboxypeptidase regulatory domain-like"/>
    <property type="match status" value="1"/>
</dbReference>
<dbReference type="SUPFAM" id="SSF56935">
    <property type="entry name" value="Porins"/>
    <property type="match status" value="1"/>
</dbReference>
<accession>A0A2H9VQG6</accession>
<evidence type="ECO:0000256" key="2">
    <source>
        <dbReference type="ARBA" id="ARBA00022448"/>
    </source>
</evidence>
<dbReference type="InterPro" id="IPR039426">
    <property type="entry name" value="TonB-dep_rcpt-like"/>
</dbReference>
<dbReference type="EMBL" id="PGFJ01000001">
    <property type="protein sequence ID" value="PJJ83059.1"/>
    <property type="molecule type" value="Genomic_DNA"/>
</dbReference>
<evidence type="ECO:0000256" key="1">
    <source>
        <dbReference type="ARBA" id="ARBA00004571"/>
    </source>
</evidence>
<keyword evidence="6 7" id="KW-0998">Cell outer membrane</keyword>
<keyword evidence="3 7" id="KW-1134">Transmembrane beta strand</keyword>
<dbReference type="FunFam" id="2.170.130.10:FF:000008">
    <property type="entry name" value="SusC/RagA family TonB-linked outer membrane protein"/>
    <property type="match status" value="1"/>
</dbReference>
<comment type="similarity">
    <text evidence="7">Belongs to the TonB-dependent receptor family.</text>
</comment>
<dbReference type="InterPro" id="IPR008969">
    <property type="entry name" value="CarboxyPept-like_regulatory"/>
</dbReference>
<evidence type="ECO:0000256" key="6">
    <source>
        <dbReference type="ARBA" id="ARBA00023237"/>
    </source>
</evidence>
<protein>
    <submittedName>
        <fullName evidence="9">TonB-linked SusC/RagA family outer membrane protein</fullName>
    </submittedName>
</protein>
<feature type="domain" description="TonB-dependent receptor plug" evidence="8">
    <location>
        <begin position="133"/>
        <end position="252"/>
    </location>
</feature>
<evidence type="ECO:0000256" key="7">
    <source>
        <dbReference type="PROSITE-ProRule" id="PRU01360"/>
    </source>
</evidence>
<evidence type="ECO:0000256" key="4">
    <source>
        <dbReference type="ARBA" id="ARBA00022692"/>
    </source>
</evidence>
<dbReference type="PROSITE" id="PS52016">
    <property type="entry name" value="TONB_DEPENDENT_REC_3"/>
    <property type="match status" value="1"/>
</dbReference>
<dbReference type="NCBIfam" id="TIGR04056">
    <property type="entry name" value="OMP_RagA_SusC"/>
    <property type="match status" value="1"/>
</dbReference>
<dbReference type="OrthoDB" id="9768177at2"/>
<keyword evidence="10" id="KW-1185">Reference proteome</keyword>
<organism evidence="9 10">
    <name type="scientific">Mucilaginibacter auburnensis</name>
    <dbReference type="NCBI Taxonomy" id="1457233"/>
    <lineage>
        <taxon>Bacteria</taxon>
        <taxon>Pseudomonadati</taxon>
        <taxon>Bacteroidota</taxon>
        <taxon>Sphingobacteriia</taxon>
        <taxon>Sphingobacteriales</taxon>
        <taxon>Sphingobacteriaceae</taxon>
        <taxon>Mucilaginibacter</taxon>
    </lineage>
</organism>
<evidence type="ECO:0000313" key="10">
    <source>
        <dbReference type="Proteomes" id="UP000242687"/>
    </source>
</evidence>
<dbReference type="InterPro" id="IPR036942">
    <property type="entry name" value="Beta-barrel_TonB_sf"/>
</dbReference>
<keyword evidence="4 7" id="KW-0812">Transmembrane</keyword>
<dbReference type="InterPro" id="IPR023996">
    <property type="entry name" value="TonB-dep_OMP_SusC/RagA"/>
</dbReference>
<keyword evidence="2 7" id="KW-0813">Transport</keyword>
<proteinExistence type="inferred from homology"/>
<comment type="caution">
    <text evidence="9">The sequence shown here is derived from an EMBL/GenBank/DDBJ whole genome shotgun (WGS) entry which is preliminary data.</text>
</comment>
<dbReference type="InterPro" id="IPR037066">
    <property type="entry name" value="Plug_dom_sf"/>
</dbReference>
<name>A0A2H9VQG6_9SPHI</name>
<evidence type="ECO:0000313" key="9">
    <source>
        <dbReference type="EMBL" id="PJJ83059.1"/>
    </source>
</evidence>
<dbReference type="Gene3D" id="2.40.170.20">
    <property type="entry name" value="TonB-dependent receptor, beta-barrel domain"/>
    <property type="match status" value="1"/>
</dbReference>
<comment type="subcellular location">
    <subcellularLocation>
        <location evidence="1 7">Cell outer membrane</location>
        <topology evidence="1 7">Multi-pass membrane protein</topology>
    </subcellularLocation>
</comment>
<dbReference type="RefSeq" id="WP_100339358.1">
    <property type="nucleotide sequence ID" value="NZ_PGFJ01000001.1"/>
</dbReference>
<evidence type="ECO:0000259" key="8">
    <source>
        <dbReference type="Pfam" id="PF07715"/>
    </source>
</evidence>
<dbReference type="Proteomes" id="UP000242687">
    <property type="component" value="Unassembled WGS sequence"/>
</dbReference>
<dbReference type="Gene3D" id="2.170.130.10">
    <property type="entry name" value="TonB-dependent receptor, plug domain"/>
    <property type="match status" value="1"/>
</dbReference>
<dbReference type="InterPro" id="IPR012910">
    <property type="entry name" value="Plug_dom"/>
</dbReference>
<dbReference type="Pfam" id="PF07715">
    <property type="entry name" value="Plug"/>
    <property type="match status" value="1"/>
</dbReference>
<evidence type="ECO:0000256" key="5">
    <source>
        <dbReference type="ARBA" id="ARBA00023136"/>
    </source>
</evidence>
<dbReference type="AlphaFoldDB" id="A0A2H9VQG6"/>
<keyword evidence="5 7" id="KW-0472">Membrane</keyword>
<dbReference type="GO" id="GO:0009279">
    <property type="term" value="C:cell outer membrane"/>
    <property type="evidence" value="ECO:0007669"/>
    <property type="project" value="UniProtKB-SubCell"/>
</dbReference>
<sequence>MDLYFHANFFIKRRFLLTLVFTLLFLPFIVRAQITPTVNSRLNGKIIDAQTKERLPGATIAIKGVTNSTTTDAKGEFTLVSGQPFPYTVVVTYIGYLPKELVIDGSPVTISLDIDTKQLNDVVVVGYGTQKRADITGSVSSIGKTALQQPVTSFDQALKGAAPGVQVTQTTGQPGGGVSIRIRGGSSIQGGNEPLYVIDGFPIYNAGSTAGTLSGTPVNPLSSINPGDIESIDILKDASATAIYGSRGANGVVIVTTKKGKADRSSVTYEGNYGVQTLRKKVDVLNAHDFAILRNDALYDATPAKGRFQYLTQQQIDQLGDGTDWQGSAFRNAPTQNHQLTVSGGSAKVRYLISGNYQDQKGIIRNTDFKRYGLRANVDAHPFERLKISTALTLSKADANIAPNGIVNSLLIMPPTATIYDPNGGYTLRNPFENIFANPIATINEQINKSTTNRVLGTTFAEYKIIEGLNLKVLFGADVNTISEKKYIPNSIYEGSLTRGQAGRGSLESYSWLNENTLTYDKNWGDHTINVLGGFTQQSFSRENFTASSQNFVTDELGYNSLQGGSTLIAPTSDATRWDLQSYLGRVNYNYNRRYYLTASLRADGSSRFGKGNKWGYFPSAAASWNIGNEPFFENISKTVSDLKFRLSYGKTGNLEIGEYQSLATLATYSYLFGGNMITGFAPNRIGNDRLSWEKTDQYNAGLDIGFFDNRLQLNIDAYYKKTTNLLLNVQLPWTSGFDSSLQNFGSVENKGLELAVSSQNFTGAFKWNTQFNISFNRNKVLALGNGANTYITGNYIIQVGQPLGNFFGSVTNGILQTGEEASKGKYTGSATPKPGDRLYKDINGDGTFTTAADKAIIGNAQPDFLAGLTNTFSYKGFDLLIFLQGAYGNQILNTNRQNLELFTGQQNAAASALDRWTPANPSQTIPRAKLDPAPVFSDRFIEDGSFLRLKNVNLTYNLPRTFAAKIGLSNASIYVSGQNLITWTKYTGFDPEVTSGSNVSPGTDAGIYPVAKSYFVGVRLGF</sequence>
<dbReference type="Gene3D" id="2.60.40.1120">
    <property type="entry name" value="Carboxypeptidase-like, regulatory domain"/>
    <property type="match status" value="1"/>
</dbReference>
<dbReference type="NCBIfam" id="TIGR04057">
    <property type="entry name" value="SusC_RagA_signa"/>
    <property type="match status" value="1"/>
</dbReference>
<reference evidence="9 10" key="1">
    <citation type="submission" date="2017-11" db="EMBL/GenBank/DDBJ databases">
        <title>Genomic Encyclopedia of Archaeal and Bacterial Type Strains, Phase II (KMG-II): From Individual Species to Whole Genera.</title>
        <authorList>
            <person name="Goeker M."/>
        </authorList>
    </citation>
    <scope>NUCLEOTIDE SEQUENCE [LARGE SCALE GENOMIC DNA]</scope>
    <source>
        <strain evidence="9 10">DSM 28175</strain>
    </source>
</reference>
<dbReference type="Pfam" id="PF13715">
    <property type="entry name" value="CarbopepD_reg_2"/>
    <property type="match status" value="1"/>
</dbReference>
<gene>
    <name evidence="9" type="ORF">CLV57_0034</name>
</gene>